<accession>A8HUX7</accession>
<evidence type="ECO:0000256" key="1">
    <source>
        <dbReference type="SAM" id="Phobius"/>
    </source>
</evidence>
<reference evidence="2 3" key="5">
    <citation type="journal article" date="2010" name="Appl. Environ. Microbiol.">
        <title>phrR-like gene praR of Azorhizobium caulinodans ORS571 is essential for symbiosis with Sesbania rostrata and is involved in expression of reb genes.</title>
        <authorList>
            <person name="Akiba N."/>
            <person name="Aono T."/>
            <person name="Toyazaki H."/>
            <person name="Sato S."/>
            <person name="Oyaizu H."/>
        </authorList>
    </citation>
    <scope>NUCLEOTIDE SEQUENCE [LARGE SCALE GENOMIC DNA]</scope>
    <source>
        <strain evidence="3">ATCC 43989 / DSM 5975 / JCM 20966 / LMG 6465 / NBRC 14845 / NCIMB 13405 / ORS 571</strain>
    </source>
</reference>
<dbReference type="eggNOG" id="ENOG503025K">
    <property type="taxonomic scope" value="Bacteria"/>
</dbReference>
<name>A8HUX7_AZOC5</name>
<dbReference type="KEGG" id="azc:AZC_0990"/>
<reference evidence="2 3" key="1">
    <citation type="journal article" date="2007" name="Appl. Environ. Microbiol.">
        <title>Rhizobial factors required for stem nodule maturation and maintenance in Sesbania rostrata-Azorhizobium caulinodans ORS571 symbiosis.</title>
        <authorList>
            <person name="Suzuki S."/>
            <person name="Aono T."/>
            <person name="Lee KB."/>
            <person name="Suzuki T."/>
            <person name="Liu CT."/>
            <person name="Miwa H."/>
            <person name="Wakao S."/>
            <person name="Iki T."/>
            <person name="Oyaizu H."/>
        </authorList>
    </citation>
    <scope>NUCLEOTIDE SEQUENCE [LARGE SCALE GENOMIC DNA]</scope>
    <source>
        <strain evidence="3">ATCC 43989 / DSM 5975 / JCM 20966 / LMG 6465 / NBRC 14845 / NCIMB 13405 / ORS 571</strain>
    </source>
</reference>
<reference evidence="2 3" key="3">
    <citation type="journal article" date="2008" name="BMC Genomics">
        <title>The genome of the versatile nitrogen fixer Azorhizobium caulinodans ORS571.</title>
        <authorList>
            <person name="Lee KB."/>
            <person name="Backer P.D."/>
            <person name="Aono T."/>
            <person name="Liu CT."/>
            <person name="Suzuki S."/>
            <person name="Suzuki T."/>
            <person name="Kaneko T."/>
            <person name="Yamada M."/>
            <person name="Tabata S."/>
            <person name="Kupfer D.M."/>
            <person name="Najar F.Z."/>
            <person name="Wiley G.B."/>
            <person name="Roe B."/>
            <person name="Binnewies T.T."/>
            <person name="Ussery D.W."/>
            <person name="D'Haeze W."/>
            <person name="Herder J.D."/>
            <person name="Gevers D."/>
            <person name="Vereecke D."/>
            <person name="Holsters M."/>
            <person name="Oyaizu H."/>
        </authorList>
    </citation>
    <scope>NUCLEOTIDE SEQUENCE [LARGE SCALE GENOMIC DNA]</scope>
    <source>
        <strain evidence="3">ATCC 43989 / DSM 5975 / JCM 20966 / LMG 6465 / NBRC 14845 / NCIMB 13405 / ORS 571</strain>
    </source>
</reference>
<keyword evidence="1" id="KW-0472">Membrane</keyword>
<dbReference type="Proteomes" id="UP000000270">
    <property type="component" value="Chromosome"/>
</dbReference>
<reference evidence="2 3" key="4">
    <citation type="journal article" date="2009" name="Appl. Environ. Microbiol.">
        <title>Comparative genome-wide transcriptional profiling of Azorhizobium caulinodans ORS571 grown under free-living and symbiotic conditions.</title>
        <authorList>
            <person name="Tsukada S."/>
            <person name="Aono T."/>
            <person name="Akiba N."/>
            <person name="Lee KB."/>
            <person name="Liu CT."/>
            <person name="Toyazaki H."/>
            <person name="Oyaizu H."/>
        </authorList>
    </citation>
    <scope>NUCLEOTIDE SEQUENCE [LARGE SCALE GENOMIC DNA]</scope>
    <source>
        <strain evidence="3">ATCC 43989 / DSM 5975 / JCM 20966 / LMG 6465 / NBRC 14845 / NCIMB 13405 / ORS 571</strain>
    </source>
</reference>
<dbReference type="Pfam" id="PF19455">
    <property type="entry name" value="DUF5993"/>
    <property type="match status" value="1"/>
</dbReference>
<gene>
    <name evidence="2" type="ordered locus">AZC_0990</name>
</gene>
<dbReference type="STRING" id="438753.AZC_0990"/>
<reference evidence="3" key="2">
    <citation type="submission" date="2007-04" db="EMBL/GenBank/DDBJ databases">
        <title>Complete genome sequence of the nitrogen-fixing bacterium Azorhizobium caulinodans ORS571.</title>
        <authorList>
            <person name="Lee K.B."/>
            <person name="Backer P.D."/>
            <person name="Aono T."/>
            <person name="Liu C.T."/>
            <person name="Suzuki S."/>
            <person name="Suzuki T."/>
            <person name="Kaneko T."/>
            <person name="Yamada M."/>
            <person name="Tabata S."/>
            <person name="Kupfer D.M."/>
            <person name="Najar F.Z."/>
            <person name="Wiley G.B."/>
            <person name="Roe B."/>
            <person name="Binnewies T."/>
            <person name="Ussery D."/>
            <person name="Vereecke D."/>
            <person name="Gevers D."/>
            <person name="Holsters M."/>
            <person name="Oyaizu H."/>
        </authorList>
    </citation>
    <scope>NUCLEOTIDE SEQUENCE [LARGE SCALE GENOMIC DNA]</scope>
    <source>
        <strain evidence="3">ATCC 43989 / DSM 5975 / JCM 20966 / LMG 6465 / NBRC 14845 / NCIMB 13405 / ORS 571</strain>
    </source>
</reference>
<dbReference type="AlphaFoldDB" id="A8HUX7"/>
<dbReference type="InterPro" id="IPR046035">
    <property type="entry name" value="DUF5993"/>
</dbReference>
<dbReference type="HOGENOM" id="CLU_201223_1_0_5"/>
<sequence>MMSIPFFGIALAFLCILIGQRLAAIALWGLSLIALLALFRMHATDPLNLVL</sequence>
<feature type="transmembrane region" description="Helical" evidence="1">
    <location>
        <begin position="6"/>
        <end position="39"/>
    </location>
</feature>
<evidence type="ECO:0000313" key="3">
    <source>
        <dbReference type="Proteomes" id="UP000000270"/>
    </source>
</evidence>
<keyword evidence="3" id="KW-1185">Reference proteome</keyword>
<keyword evidence="1" id="KW-1133">Transmembrane helix</keyword>
<dbReference type="EMBL" id="AP009384">
    <property type="protein sequence ID" value="BAF86988.1"/>
    <property type="molecule type" value="Genomic_DNA"/>
</dbReference>
<organism evidence="2 3">
    <name type="scientific">Azorhizobium caulinodans (strain ATCC 43989 / DSM 5975 / JCM 20966 / LMG 6465 / NBRC 14845 / NCIMB 13405 / ORS 571)</name>
    <dbReference type="NCBI Taxonomy" id="438753"/>
    <lineage>
        <taxon>Bacteria</taxon>
        <taxon>Pseudomonadati</taxon>
        <taxon>Pseudomonadota</taxon>
        <taxon>Alphaproteobacteria</taxon>
        <taxon>Hyphomicrobiales</taxon>
        <taxon>Xanthobacteraceae</taxon>
        <taxon>Azorhizobium</taxon>
    </lineage>
</organism>
<evidence type="ECO:0000313" key="2">
    <source>
        <dbReference type="EMBL" id="BAF86988.1"/>
    </source>
</evidence>
<dbReference type="RefSeq" id="WP_012169521.1">
    <property type="nucleotide sequence ID" value="NC_009937.1"/>
</dbReference>
<keyword evidence="1 2" id="KW-0812">Transmembrane</keyword>
<proteinExistence type="predicted"/>
<protein>
    <submittedName>
        <fullName evidence="2">Putative transmembrane protein</fullName>
    </submittedName>
</protein>
<reference evidence="2 3" key="6">
    <citation type="journal article" date="2011" name="Appl. Environ. Microbiol.">
        <title>Involvement of the azorhizobial chromosome partition gene (parA) in the onset of bacteroid differentiation during Sesbania rostrata stem nodule development.</title>
        <authorList>
            <person name="Liu CT."/>
            <person name="Lee KB."/>
            <person name="Wang YS."/>
            <person name="Peng MH."/>
            <person name="Lee KT."/>
            <person name="Suzuki S."/>
            <person name="Suzuki T."/>
            <person name="Oyaizu H."/>
        </authorList>
    </citation>
    <scope>NUCLEOTIDE SEQUENCE [LARGE SCALE GENOMIC DNA]</scope>
    <source>
        <strain evidence="3">ATCC 43989 / DSM 5975 / JCM 20966 / LMG 6465 / NBRC 14845 / NCIMB 13405 / ORS 571</strain>
    </source>
</reference>